<accession>A0A0T6AUY6</accession>
<gene>
    <name evidence="3" type="ORF">AMK59_8318</name>
</gene>
<dbReference type="InterPro" id="IPR051130">
    <property type="entry name" value="Mito_struct-func_regulator"/>
</dbReference>
<dbReference type="Pfam" id="PF03109">
    <property type="entry name" value="ABC1"/>
    <property type="match status" value="1"/>
</dbReference>
<comment type="similarity">
    <text evidence="1">Belongs to the protein kinase superfamily. ADCK protein kinase family.</text>
</comment>
<proteinExistence type="inferred from homology"/>
<dbReference type="GO" id="GO:0005743">
    <property type="term" value="C:mitochondrial inner membrane"/>
    <property type="evidence" value="ECO:0007669"/>
    <property type="project" value="TreeGrafter"/>
</dbReference>
<evidence type="ECO:0000256" key="1">
    <source>
        <dbReference type="ARBA" id="ARBA00009670"/>
    </source>
</evidence>
<name>A0A0T6AUY6_9SCAR</name>
<protein>
    <recommendedName>
        <fullName evidence="2">ABC1 atypical kinase-like domain-containing protein</fullName>
    </recommendedName>
</protein>
<evidence type="ECO:0000313" key="4">
    <source>
        <dbReference type="Proteomes" id="UP000051574"/>
    </source>
</evidence>
<dbReference type="InterPro" id="IPR011009">
    <property type="entry name" value="Kinase-like_dom_sf"/>
</dbReference>
<dbReference type="AlphaFoldDB" id="A0A0T6AUY6"/>
<dbReference type="InterPro" id="IPR004147">
    <property type="entry name" value="ABC1_dom"/>
</dbReference>
<organism evidence="3 4">
    <name type="scientific">Oryctes borbonicus</name>
    <dbReference type="NCBI Taxonomy" id="1629725"/>
    <lineage>
        <taxon>Eukaryota</taxon>
        <taxon>Metazoa</taxon>
        <taxon>Ecdysozoa</taxon>
        <taxon>Arthropoda</taxon>
        <taxon>Hexapoda</taxon>
        <taxon>Insecta</taxon>
        <taxon>Pterygota</taxon>
        <taxon>Neoptera</taxon>
        <taxon>Endopterygota</taxon>
        <taxon>Coleoptera</taxon>
        <taxon>Polyphaga</taxon>
        <taxon>Scarabaeiformia</taxon>
        <taxon>Scarabaeidae</taxon>
        <taxon>Dynastinae</taxon>
        <taxon>Oryctes</taxon>
    </lineage>
</organism>
<dbReference type="PANTHER" id="PTHR43173:SF19">
    <property type="entry name" value="AARF DOMAIN-CONTAINING PROTEIN KINASE 1"/>
    <property type="match status" value="1"/>
</dbReference>
<dbReference type="EMBL" id="LJIG01022785">
    <property type="protein sequence ID" value="KRT78731.1"/>
    <property type="molecule type" value="Genomic_DNA"/>
</dbReference>
<keyword evidence="4" id="KW-1185">Reference proteome</keyword>
<comment type="caution">
    <text evidence="3">The sequence shown here is derived from an EMBL/GenBank/DDBJ whole genome shotgun (WGS) entry which is preliminary data.</text>
</comment>
<dbReference type="GO" id="GO:0007005">
    <property type="term" value="P:mitochondrion organization"/>
    <property type="evidence" value="ECO:0007669"/>
    <property type="project" value="TreeGrafter"/>
</dbReference>
<evidence type="ECO:0000259" key="2">
    <source>
        <dbReference type="Pfam" id="PF03109"/>
    </source>
</evidence>
<dbReference type="GO" id="GO:0055088">
    <property type="term" value="P:lipid homeostasis"/>
    <property type="evidence" value="ECO:0007669"/>
    <property type="project" value="TreeGrafter"/>
</dbReference>
<evidence type="ECO:0000313" key="3">
    <source>
        <dbReference type="EMBL" id="KRT78731.1"/>
    </source>
</evidence>
<dbReference type="PANTHER" id="PTHR43173">
    <property type="entry name" value="ABC1 FAMILY PROTEIN"/>
    <property type="match status" value="1"/>
</dbReference>
<dbReference type="SUPFAM" id="SSF56112">
    <property type="entry name" value="Protein kinase-like (PK-like)"/>
    <property type="match status" value="1"/>
</dbReference>
<feature type="domain" description="ABC1 atypical kinase-like" evidence="2">
    <location>
        <begin position="2"/>
        <end position="172"/>
    </location>
</feature>
<reference evidence="3 4" key="1">
    <citation type="submission" date="2015-09" db="EMBL/GenBank/DDBJ databases">
        <title>Draft genome of the scarab beetle Oryctes borbonicus.</title>
        <authorList>
            <person name="Meyer J.M."/>
            <person name="Markov G.V."/>
            <person name="Baskaran P."/>
            <person name="Herrmann M."/>
            <person name="Sommer R.J."/>
            <person name="Roedelsperger C."/>
        </authorList>
    </citation>
    <scope>NUCLEOTIDE SEQUENCE [LARGE SCALE GENOMIC DNA]</scope>
    <source>
        <strain evidence="3">OB123</strain>
        <tissue evidence="3">Whole animal</tissue>
    </source>
</reference>
<dbReference type="OrthoDB" id="427480at2759"/>
<dbReference type="Proteomes" id="UP000051574">
    <property type="component" value="Unassembled WGS sequence"/>
</dbReference>
<sequence length="323" mass="37776">MKTMEFLVHIVAWIFPEFKFQWLVKESKKNIRIELNFEHEGRNAEKIARMFNRIPWLKVPKIIWDLTTERVLTMEFLEGGQVNDLKYIRENKINPFEVSDKLGKLYSEMIFVNGFVHSDPHPGNILVKKNEKGSCDIILLDHGLYATLHKDVMVAYANLWLSILSRDRVSMKFHASKLGLEGSMYGIFACMVTGRTWDSIISGIDRKKQTAQEKQFFQDQIPNLLPQIVGVLNKVNRQLLLIFKTNDLMRGIDHTLKTAGRMGSFRVMTECCIRSVYCEKISNAHTKIERIKFRITKYWLIFKINLYYTFLSIRQITVGMIGR</sequence>